<feature type="region of interest" description="Disordered" evidence="4">
    <location>
        <begin position="1"/>
        <end position="98"/>
    </location>
</feature>
<keyword evidence="7" id="KW-1185">Reference proteome</keyword>
<evidence type="ECO:0000313" key="7">
    <source>
        <dbReference type="Proteomes" id="UP000001307"/>
    </source>
</evidence>
<dbReference type="Proteomes" id="UP000001307">
    <property type="component" value="Unassembled WGS sequence"/>
</dbReference>
<evidence type="ECO:0000259" key="5">
    <source>
        <dbReference type="Pfam" id="PF06244"/>
    </source>
</evidence>
<dbReference type="GO" id="GO:0006366">
    <property type="term" value="P:transcription by RNA polymerase II"/>
    <property type="evidence" value="ECO:0007669"/>
    <property type="project" value="TreeGrafter"/>
</dbReference>
<proteinExistence type="inferred from homology"/>
<dbReference type="FunCoup" id="E4X8S8">
    <property type="interactions" value="246"/>
</dbReference>
<feature type="compositionally biased region" description="Basic and acidic residues" evidence="4">
    <location>
        <begin position="50"/>
        <end position="69"/>
    </location>
</feature>
<comment type="subcellular location">
    <subcellularLocation>
        <location evidence="1">Midbody</location>
    </subcellularLocation>
</comment>
<protein>
    <recommendedName>
        <fullName evidence="5">Coiled-coil domain-containing protein</fullName>
    </recommendedName>
</protein>
<evidence type="ECO:0000256" key="1">
    <source>
        <dbReference type="ARBA" id="ARBA00004214"/>
    </source>
</evidence>
<dbReference type="PANTHER" id="PTHR21680:SF0">
    <property type="entry name" value="COILED-COIL DOMAIN-CONTAINING PROTEIN 124"/>
    <property type="match status" value="1"/>
</dbReference>
<evidence type="ECO:0000256" key="4">
    <source>
        <dbReference type="SAM" id="MobiDB-lite"/>
    </source>
</evidence>
<dbReference type="InterPro" id="IPR054414">
    <property type="entry name" value="Ccdc124/Oxs1_C"/>
</dbReference>
<dbReference type="InParanoid" id="E4X8S8"/>
<dbReference type="GO" id="GO:0003713">
    <property type="term" value="F:transcription coactivator activity"/>
    <property type="evidence" value="ECO:0007669"/>
    <property type="project" value="TreeGrafter"/>
</dbReference>
<organism evidence="6">
    <name type="scientific">Oikopleura dioica</name>
    <name type="common">Tunicate</name>
    <dbReference type="NCBI Taxonomy" id="34765"/>
    <lineage>
        <taxon>Eukaryota</taxon>
        <taxon>Metazoa</taxon>
        <taxon>Chordata</taxon>
        <taxon>Tunicata</taxon>
        <taxon>Appendicularia</taxon>
        <taxon>Copelata</taxon>
        <taxon>Oikopleuridae</taxon>
        <taxon>Oikopleura</taxon>
    </lineage>
</organism>
<evidence type="ECO:0000313" key="6">
    <source>
        <dbReference type="EMBL" id="CBY08242.1"/>
    </source>
</evidence>
<dbReference type="PANTHER" id="PTHR21680">
    <property type="entry name" value="COILED-COIL DOMAIN-CONTAINING PROTEIN 124"/>
    <property type="match status" value="1"/>
</dbReference>
<feature type="compositionally biased region" description="Basic and acidic residues" evidence="4">
    <location>
        <begin position="1"/>
        <end position="20"/>
    </location>
</feature>
<accession>E4X8S8</accession>
<dbReference type="InterPro" id="IPR010422">
    <property type="entry name" value="Ccdc124/Oxs1"/>
</dbReference>
<reference evidence="6" key="1">
    <citation type="journal article" date="2010" name="Science">
        <title>Plasticity of animal genome architecture unmasked by rapid evolution of a pelagic tunicate.</title>
        <authorList>
            <person name="Denoeud F."/>
            <person name="Henriet S."/>
            <person name="Mungpakdee S."/>
            <person name="Aury J.M."/>
            <person name="Da Silva C."/>
            <person name="Brinkmann H."/>
            <person name="Mikhaleva J."/>
            <person name="Olsen L.C."/>
            <person name="Jubin C."/>
            <person name="Canestro C."/>
            <person name="Bouquet J.M."/>
            <person name="Danks G."/>
            <person name="Poulain J."/>
            <person name="Campsteijn C."/>
            <person name="Adamski M."/>
            <person name="Cross I."/>
            <person name="Yadetie F."/>
            <person name="Muffato M."/>
            <person name="Louis A."/>
            <person name="Butcher S."/>
            <person name="Tsagkogeorga G."/>
            <person name="Konrad A."/>
            <person name="Singh S."/>
            <person name="Jensen M.F."/>
            <person name="Cong E.H."/>
            <person name="Eikeseth-Otteraa H."/>
            <person name="Noel B."/>
            <person name="Anthouard V."/>
            <person name="Porcel B.M."/>
            <person name="Kachouri-Lafond R."/>
            <person name="Nishino A."/>
            <person name="Ugolini M."/>
            <person name="Chourrout P."/>
            <person name="Nishida H."/>
            <person name="Aasland R."/>
            <person name="Huzurbazar S."/>
            <person name="Westhof E."/>
            <person name="Delsuc F."/>
            <person name="Lehrach H."/>
            <person name="Reinhardt R."/>
            <person name="Weissenbach J."/>
            <person name="Roy S.W."/>
            <person name="Artiguenave F."/>
            <person name="Postlethwait J.H."/>
            <person name="Manak J.R."/>
            <person name="Thompson E.M."/>
            <person name="Jaillon O."/>
            <person name="Du Pasquier L."/>
            <person name="Boudinot P."/>
            <person name="Liberles D.A."/>
            <person name="Volff J.N."/>
            <person name="Philippe H."/>
            <person name="Lenhard B."/>
            <person name="Roest Crollius H."/>
            <person name="Wincker P."/>
            <person name="Chourrout D."/>
        </authorList>
    </citation>
    <scope>NUCLEOTIDE SEQUENCE [LARGE SCALE GENOMIC DNA]</scope>
</reference>
<keyword evidence="3" id="KW-0175">Coiled coil</keyword>
<feature type="compositionally biased region" description="Basic and acidic residues" evidence="4">
    <location>
        <begin position="26"/>
        <end position="43"/>
    </location>
</feature>
<dbReference type="AlphaFoldDB" id="E4X8S8"/>
<dbReference type="EMBL" id="FN653029">
    <property type="protein sequence ID" value="CBY08242.1"/>
    <property type="molecule type" value="Genomic_DNA"/>
</dbReference>
<sequence length="214" mass="23875">MAKPKGENQKAVDARARKADSSAAKKAAEAKAKEDAAWEDKDKHVNRKLNRADEAAAKREAELARKKENQQLYEEEMAASVSKPKSKKGNAASAKVSRAQILAAQRAALEAQSNKHKKAGAKIVVQNDEIADNINRLEIEGDARNVEEAIDVLTGDGKKADKHPEKRMKAAFNDFEQKRYKGLKAENPTLKRSQLKELLWKEWQKSPENPINQL</sequence>
<dbReference type="GO" id="GO:0030496">
    <property type="term" value="C:midbody"/>
    <property type="evidence" value="ECO:0007669"/>
    <property type="project" value="UniProtKB-SubCell"/>
</dbReference>
<name>E4X8S8_OIKDI</name>
<dbReference type="Pfam" id="PF06244">
    <property type="entry name" value="Ccdc124"/>
    <property type="match status" value="1"/>
</dbReference>
<feature type="domain" description="Coiled-coil" evidence="5">
    <location>
        <begin position="133"/>
        <end position="213"/>
    </location>
</feature>
<evidence type="ECO:0000256" key="2">
    <source>
        <dbReference type="ARBA" id="ARBA00008296"/>
    </source>
</evidence>
<dbReference type="OrthoDB" id="76412at2759"/>
<dbReference type="GO" id="GO:0005634">
    <property type="term" value="C:nucleus"/>
    <property type="evidence" value="ECO:0007669"/>
    <property type="project" value="TreeGrafter"/>
</dbReference>
<evidence type="ECO:0000256" key="3">
    <source>
        <dbReference type="ARBA" id="ARBA00023054"/>
    </source>
</evidence>
<gene>
    <name evidence="6" type="ORF">GSOID_T00004258001</name>
</gene>
<comment type="similarity">
    <text evidence="2">Belongs to the CCDC124 family.</text>
</comment>